<evidence type="ECO:0000256" key="2">
    <source>
        <dbReference type="ARBA" id="ARBA00022448"/>
    </source>
</evidence>
<dbReference type="EMBL" id="AJWJ01000603">
    <property type="protein sequence ID" value="KAF2069739.1"/>
    <property type="molecule type" value="Genomic_DNA"/>
</dbReference>
<feature type="transmembrane region" description="Helical" evidence="8">
    <location>
        <begin position="517"/>
        <end position="541"/>
    </location>
</feature>
<feature type="transmembrane region" description="Helical" evidence="8">
    <location>
        <begin position="474"/>
        <end position="497"/>
    </location>
</feature>
<feature type="transmembrane region" description="Helical" evidence="8">
    <location>
        <begin position="693"/>
        <end position="712"/>
    </location>
</feature>
<feature type="transmembrane region" description="Helical" evidence="8">
    <location>
        <begin position="1395"/>
        <end position="1416"/>
    </location>
</feature>
<dbReference type="InterPro" id="IPR003439">
    <property type="entry name" value="ABC_transporter-like_ATP-bd"/>
</dbReference>
<feature type="transmembrane region" description="Helical" evidence="8">
    <location>
        <begin position="553"/>
        <end position="571"/>
    </location>
</feature>
<feature type="domain" description="ABC transporter" evidence="9">
    <location>
        <begin position="112"/>
        <end position="351"/>
    </location>
</feature>
<protein>
    <recommendedName>
        <fullName evidence="9">ABC transporter domain-containing protein</fullName>
    </recommendedName>
</protein>
<keyword evidence="2" id="KW-0813">Transport</keyword>
<dbReference type="PROSITE" id="PS50893">
    <property type="entry name" value="ABC_TRANSPORTER_2"/>
    <property type="match status" value="2"/>
</dbReference>
<evidence type="ECO:0000256" key="8">
    <source>
        <dbReference type="SAM" id="Phobius"/>
    </source>
</evidence>
<dbReference type="GO" id="GO:0005524">
    <property type="term" value="F:ATP binding"/>
    <property type="evidence" value="ECO:0007669"/>
    <property type="project" value="UniProtKB-KW"/>
</dbReference>
<dbReference type="InterPro" id="IPR013525">
    <property type="entry name" value="ABC2_TM"/>
</dbReference>
<sequence length="1420" mass="161127">MDLFKKVLTPQLSRDDIISSPPIHSTPFALTPILPSPFQRFQQTISNEKIIFDDVPIPSPHPLLSRSITSTSTSEKQKTKNTLMDKYLDLTKSITTLSNPTVYVDHLYYSVMEKESFFQSQSKINILNNLSFYLKSGMMVLLIGGPGSGKSSLMKCLVNRTPDKGVIEGDILFNNNPINPINHHCQYVYVAQSDDHIPTLTVKETIDFSIECQSDLELGKKKELSDVILSILGLDHVKDTLIGNHSIRGISGGQKKRMTTAVELVKGPKTMFFDEISNGLDSSTSLELLSSLKMISSSSNVPILVSLLQPSPEIFSLFTHVLMLRDGKCTFFGEKETALHYFSSFGLDYQKQNPAEFLSNVYELAELDEKCPLKSTNDFVEAYNASIYYAETRSIIDKEKALQPPHLDISGDDNKSFQLSLLKQIRLNIKRAFKMTFRDRASLISRILKSLLLGIVIGSLFFQIDGSQKASQMIPSITFFVMMFTVFGSLAGVQQLFLERPIFYQQRFGKYYSPLSYFSSSLICDLFWIFIDVVIFAIGTYWMIGLSSEWDRFLFFLLIIYILDGLIVRFAKMTAIFSPTATIAATIAPLYFTLFLLLSGYMIPKNSIPLYWRWLHYISPFKYVYESLLSNQVHQQIFYCNSDELMPPIGHPLLNVSYPDGYSSTQVCPITHGDQILQSKDISTNPNYKFDSIFILLAMYLVFCLISLYGLYKVIFDGGVGSHGRSKPTGKSKPLVVSLQEEPKWLKRRSVLGFMTAKDSISPDCYLTWRNLSYSVKIKKANGDNIQRVLLDSVDGYVKSGDLLALMGCSGAGKSTLLDLLANRKANGIIQGEILLNGKPRDKFFNRFIAYVEQEDILPSYQTIREAITFSALLRLPNELSRDKKIEIVDYILEVLELDSLENVIIGKPGEGGISPEQRKRVNIGIEMASNPQILFLDEPTSNLDQISAKKIMNIVKKITTDGRSVICTIHQPSESIFMKFDSILLLSQGGYVSYFGPIENAPHFCSNLGYLWNNNQNLADFLLDYSSNITLPNRLECHDLLIPTFIEKYINNSNSNSCCFAISADQPNDDQDQSIDNHNSIELDIKKKLDIIDHYNESELYQNNIQFIDQGIPKDFQAKVVYTDKNATSFSFQFRYILNRFFQSNWRKKNVLFTRIARSIILSLIVGTLYLNMDKDQDGAINRISFIFFSSTFASISCLSNIPAVFEDRYLYYREIDSSTYRHLSYVLAMVISDLPFTLLYSITFTVPSYFISGLDREVGKSIYFFCIYYLFLQILVAFSQLLGMVSPSLSVANEISGITFSIFSLFAGFIIRLDLIPIYFKWLNKISITKYLVESLTVNEMQGLKFFCLKNQVIPIPIQVNGTVAIKDFCPIISGDMILQQFHLETDDQDTNVIVLGSVLFAFIILTLIFSRFIKYKK</sequence>
<organism evidence="10 11">
    <name type="scientific">Polysphondylium violaceum</name>
    <dbReference type="NCBI Taxonomy" id="133409"/>
    <lineage>
        <taxon>Eukaryota</taxon>
        <taxon>Amoebozoa</taxon>
        <taxon>Evosea</taxon>
        <taxon>Eumycetozoa</taxon>
        <taxon>Dictyostelia</taxon>
        <taxon>Dictyosteliales</taxon>
        <taxon>Dictyosteliaceae</taxon>
        <taxon>Polysphondylium</taxon>
    </lineage>
</organism>
<evidence type="ECO:0000256" key="7">
    <source>
        <dbReference type="ARBA" id="ARBA00023136"/>
    </source>
</evidence>
<dbReference type="Gene3D" id="3.40.50.300">
    <property type="entry name" value="P-loop containing nucleotide triphosphate hydrolases"/>
    <property type="match status" value="2"/>
</dbReference>
<gene>
    <name evidence="10" type="ORF">CYY_008941</name>
</gene>
<proteinExistence type="predicted"/>
<evidence type="ECO:0000256" key="4">
    <source>
        <dbReference type="ARBA" id="ARBA00022741"/>
    </source>
</evidence>
<dbReference type="GO" id="GO:0140359">
    <property type="term" value="F:ABC-type transporter activity"/>
    <property type="evidence" value="ECO:0007669"/>
    <property type="project" value="InterPro"/>
</dbReference>
<dbReference type="PANTHER" id="PTHR19241">
    <property type="entry name" value="ATP-BINDING CASSETTE TRANSPORTER"/>
    <property type="match status" value="1"/>
</dbReference>
<keyword evidence="11" id="KW-1185">Reference proteome</keyword>
<feature type="domain" description="ABC transporter" evidence="9">
    <location>
        <begin position="767"/>
        <end position="1014"/>
    </location>
</feature>
<dbReference type="CDD" id="cd03232">
    <property type="entry name" value="ABCG_PDR_domain2"/>
    <property type="match status" value="1"/>
</dbReference>
<feature type="transmembrane region" description="Helical" evidence="8">
    <location>
        <begin position="583"/>
        <end position="603"/>
    </location>
</feature>
<keyword evidence="7 8" id="KW-0472">Membrane</keyword>
<dbReference type="InterPro" id="IPR003593">
    <property type="entry name" value="AAA+_ATPase"/>
</dbReference>
<feature type="transmembrane region" description="Helical" evidence="8">
    <location>
        <begin position="1297"/>
        <end position="1322"/>
    </location>
</feature>
<evidence type="ECO:0000256" key="3">
    <source>
        <dbReference type="ARBA" id="ARBA00022692"/>
    </source>
</evidence>
<dbReference type="InterPro" id="IPR034003">
    <property type="entry name" value="ABCG_PDR_2"/>
</dbReference>
<name>A0A8J4PPP3_9MYCE</name>
<evidence type="ECO:0000256" key="1">
    <source>
        <dbReference type="ARBA" id="ARBA00004141"/>
    </source>
</evidence>
<dbReference type="OrthoDB" id="66620at2759"/>
<comment type="caution">
    <text evidence="10">The sequence shown here is derived from an EMBL/GenBank/DDBJ whole genome shotgun (WGS) entry which is preliminary data.</text>
</comment>
<keyword evidence="4" id="KW-0547">Nucleotide-binding</keyword>
<dbReference type="GO" id="GO:0016887">
    <property type="term" value="F:ATP hydrolysis activity"/>
    <property type="evidence" value="ECO:0007669"/>
    <property type="project" value="InterPro"/>
</dbReference>
<dbReference type="GO" id="GO:0016020">
    <property type="term" value="C:membrane"/>
    <property type="evidence" value="ECO:0007669"/>
    <property type="project" value="UniProtKB-SubCell"/>
</dbReference>
<dbReference type="Proteomes" id="UP000695562">
    <property type="component" value="Unassembled WGS sequence"/>
</dbReference>
<evidence type="ECO:0000259" key="9">
    <source>
        <dbReference type="PROSITE" id="PS50893"/>
    </source>
</evidence>
<dbReference type="InterPro" id="IPR027417">
    <property type="entry name" value="P-loop_NTPase"/>
</dbReference>
<accession>A0A8J4PPP3</accession>
<dbReference type="Pfam" id="PF00005">
    <property type="entry name" value="ABC_tran"/>
    <property type="match status" value="2"/>
</dbReference>
<evidence type="ECO:0000256" key="6">
    <source>
        <dbReference type="ARBA" id="ARBA00022989"/>
    </source>
</evidence>
<keyword evidence="5" id="KW-0067">ATP-binding</keyword>
<reference evidence="10" key="1">
    <citation type="submission" date="2020-01" db="EMBL/GenBank/DDBJ databases">
        <title>Development of genomics and gene disruption for Polysphondylium violaceum indicates a role for the polyketide synthase stlB in stalk morphogenesis.</title>
        <authorList>
            <person name="Narita B."/>
            <person name="Kawabe Y."/>
            <person name="Kin K."/>
            <person name="Saito T."/>
            <person name="Gibbs R."/>
            <person name="Kuspa A."/>
            <person name="Muzny D."/>
            <person name="Queller D."/>
            <person name="Richards S."/>
            <person name="Strassman J."/>
            <person name="Sucgang R."/>
            <person name="Worley K."/>
            <person name="Schaap P."/>
        </authorList>
    </citation>
    <scope>NUCLEOTIDE SEQUENCE</scope>
    <source>
        <strain evidence="10">QSvi11</strain>
    </source>
</reference>
<keyword evidence="6 8" id="KW-1133">Transmembrane helix</keyword>
<feature type="transmembrane region" description="Helical" evidence="8">
    <location>
        <begin position="1185"/>
        <end position="1207"/>
    </location>
</feature>
<feature type="transmembrane region" description="Helical" evidence="8">
    <location>
        <begin position="1264"/>
        <end position="1285"/>
    </location>
</feature>
<feature type="transmembrane region" description="Helical" evidence="8">
    <location>
        <begin position="1227"/>
        <end position="1252"/>
    </location>
</feature>
<keyword evidence="3 8" id="KW-0812">Transmembrane</keyword>
<feature type="transmembrane region" description="Helical" evidence="8">
    <location>
        <begin position="443"/>
        <end position="462"/>
    </location>
</feature>
<dbReference type="Pfam" id="PF01061">
    <property type="entry name" value="ABC2_membrane"/>
    <property type="match status" value="2"/>
</dbReference>
<comment type="subcellular location">
    <subcellularLocation>
        <location evidence="1">Membrane</location>
        <topology evidence="1">Multi-pass membrane protein</topology>
    </subcellularLocation>
</comment>
<evidence type="ECO:0000313" key="10">
    <source>
        <dbReference type="EMBL" id="KAF2069739.1"/>
    </source>
</evidence>
<dbReference type="SMART" id="SM00382">
    <property type="entry name" value="AAA"/>
    <property type="match status" value="2"/>
</dbReference>
<dbReference type="SUPFAM" id="SSF52540">
    <property type="entry name" value="P-loop containing nucleoside triphosphate hydrolases"/>
    <property type="match status" value="2"/>
</dbReference>
<evidence type="ECO:0000313" key="11">
    <source>
        <dbReference type="Proteomes" id="UP000695562"/>
    </source>
</evidence>
<evidence type="ECO:0000256" key="5">
    <source>
        <dbReference type="ARBA" id="ARBA00022840"/>
    </source>
</evidence>
<feature type="transmembrane region" description="Helical" evidence="8">
    <location>
        <begin position="1153"/>
        <end position="1173"/>
    </location>
</feature>